<dbReference type="PROSITE" id="PS00165">
    <property type="entry name" value="DEHYDRATASE_SER_THR"/>
    <property type="match status" value="1"/>
</dbReference>
<dbReference type="PANTHER" id="PTHR48078:SF2">
    <property type="entry name" value="CATABOLIC L-SERINE_THREONINE DEHYDRATASE"/>
    <property type="match status" value="1"/>
</dbReference>
<name>A0A068R4C2_9GAMM</name>
<dbReference type="GO" id="GO:0006567">
    <property type="term" value="P:L-threonine catabolic process"/>
    <property type="evidence" value="ECO:0007669"/>
    <property type="project" value="TreeGrafter"/>
</dbReference>
<comment type="pathway">
    <text evidence="3">Carbohydrate biosynthesis; gluconeogenesis.</text>
</comment>
<dbReference type="GO" id="GO:0003941">
    <property type="term" value="F:L-serine ammonia-lyase activity"/>
    <property type="evidence" value="ECO:0007669"/>
    <property type="project" value="UniProtKB-EC"/>
</dbReference>
<accession>A0A068R4C2</accession>
<dbReference type="GO" id="GO:0006565">
    <property type="term" value="P:L-serine catabolic process"/>
    <property type="evidence" value="ECO:0007669"/>
    <property type="project" value="TreeGrafter"/>
</dbReference>
<comment type="subcellular location">
    <subcellularLocation>
        <location evidence="2">Cytoplasm</location>
    </subcellularLocation>
</comment>
<evidence type="ECO:0000256" key="4">
    <source>
        <dbReference type="ARBA" id="ARBA00010869"/>
    </source>
</evidence>
<dbReference type="Proteomes" id="UP000032735">
    <property type="component" value="Chromosome"/>
</dbReference>
<evidence type="ECO:0000256" key="5">
    <source>
        <dbReference type="ARBA" id="ARBA00012093"/>
    </source>
</evidence>
<dbReference type="Pfam" id="PF00291">
    <property type="entry name" value="PALP"/>
    <property type="match status" value="1"/>
</dbReference>
<keyword evidence="6" id="KW-0312">Gluconeogenesis</keyword>
<proteinExistence type="inferred from homology"/>
<dbReference type="KEGG" id="xpo:XPG1_2397"/>
<comment type="cofactor">
    <cofactor evidence="1">
        <name>pyridoxal 5'-phosphate</name>
        <dbReference type="ChEBI" id="CHEBI:597326"/>
    </cofactor>
</comment>
<dbReference type="OrthoDB" id="9811476at2"/>
<reference evidence="12 13" key="1">
    <citation type="submission" date="2013-07" db="EMBL/GenBank/DDBJ databases">
        <authorList>
            <person name="Genoscope - CEA"/>
        </authorList>
    </citation>
    <scope>NUCLEOTIDE SEQUENCE [LARGE SCALE GENOMIC DNA]</scope>
    <source>
        <strain evidence="12 13">G6</strain>
    </source>
</reference>
<protein>
    <recommendedName>
        <fullName evidence="5">L-serine ammonia-lyase</fullName>
        <ecNumber evidence="5">4.3.1.17</ecNumber>
    </recommendedName>
</protein>
<dbReference type="PANTHER" id="PTHR48078">
    <property type="entry name" value="THREONINE DEHYDRATASE, MITOCHONDRIAL-RELATED"/>
    <property type="match status" value="1"/>
</dbReference>
<dbReference type="GO" id="GO:0006094">
    <property type="term" value="P:gluconeogenesis"/>
    <property type="evidence" value="ECO:0007669"/>
    <property type="project" value="UniProtKB-KW"/>
</dbReference>
<evidence type="ECO:0000256" key="1">
    <source>
        <dbReference type="ARBA" id="ARBA00001933"/>
    </source>
</evidence>
<dbReference type="InterPro" id="IPR036052">
    <property type="entry name" value="TrpB-like_PALP_sf"/>
</dbReference>
<evidence type="ECO:0000259" key="11">
    <source>
        <dbReference type="Pfam" id="PF00291"/>
    </source>
</evidence>
<dbReference type="GO" id="GO:0005737">
    <property type="term" value="C:cytoplasm"/>
    <property type="evidence" value="ECO:0007669"/>
    <property type="project" value="UniProtKB-SubCell"/>
</dbReference>
<dbReference type="InterPro" id="IPR000634">
    <property type="entry name" value="Ser/Thr_deHydtase_PyrdxlP-BS"/>
</dbReference>
<feature type="domain" description="Tryptophan synthase beta chain-like PALP" evidence="11">
    <location>
        <begin position="18"/>
        <end position="301"/>
    </location>
</feature>
<dbReference type="GO" id="GO:0009097">
    <property type="term" value="P:isoleucine biosynthetic process"/>
    <property type="evidence" value="ECO:0007669"/>
    <property type="project" value="TreeGrafter"/>
</dbReference>
<dbReference type="EMBL" id="FO704551">
    <property type="protein sequence ID" value="CDG22053.1"/>
    <property type="molecule type" value="Genomic_DNA"/>
</dbReference>
<dbReference type="Gene3D" id="3.40.50.1100">
    <property type="match status" value="2"/>
</dbReference>
<dbReference type="InterPro" id="IPR050147">
    <property type="entry name" value="Ser/Thr_Dehydratase"/>
</dbReference>
<evidence type="ECO:0000256" key="6">
    <source>
        <dbReference type="ARBA" id="ARBA00022432"/>
    </source>
</evidence>
<evidence type="ECO:0000256" key="10">
    <source>
        <dbReference type="ARBA" id="ARBA00049406"/>
    </source>
</evidence>
<evidence type="ECO:0000256" key="2">
    <source>
        <dbReference type="ARBA" id="ARBA00004496"/>
    </source>
</evidence>
<evidence type="ECO:0000313" key="13">
    <source>
        <dbReference type="Proteomes" id="UP000032735"/>
    </source>
</evidence>
<dbReference type="SUPFAM" id="SSF53686">
    <property type="entry name" value="Tryptophan synthase beta subunit-like PLP-dependent enzymes"/>
    <property type="match status" value="1"/>
</dbReference>
<evidence type="ECO:0000256" key="3">
    <source>
        <dbReference type="ARBA" id="ARBA00004742"/>
    </source>
</evidence>
<evidence type="ECO:0000256" key="7">
    <source>
        <dbReference type="ARBA" id="ARBA00022490"/>
    </source>
</evidence>
<organism evidence="12 13">
    <name type="scientific">Xenorhabdus poinarii G6</name>
    <dbReference type="NCBI Taxonomy" id="1354304"/>
    <lineage>
        <taxon>Bacteria</taxon>
        <taxon>Pseudomonadati</taxon>
        <taxon>Pseudomonadota</taxon>
        <taxon>Gammaproteobacteria</taxon>
        <taxon>Enterobacterales</taxon>
        <taxon>Morganellaceae</taxon>
        <taxon>Xenorhabdus</taxon>
    </lineage>
</organism>
<dbReference type="GO" id="GO:0004794">
    <property type="term" value="F:threonine deaminase activity"/>
    <property type="evidence" value="ECO:0007669"/>
    <property type="project" value="TreeGrafter"/>
</dbReference>
<dbReference type="HOGENOM" id="CLU_021152_3_0_6"/>
<dbReference type="GO" id="GO:0030170">
    <property type="term" value="F:pyridoxal phosphate binding"/>
    <property type="evidence" value="ECO:0007669"/>
    <property type="project" value="InterPro"/>
</dbReference>
<evidence type="ECO:0000256" key="9">
    <source>
        <dbReference type="ARBA" id="ARBA00023239"/>
    </source>
</evidence>
<gene>
    <name evidence="12" type="primary">sds</name>
    <name evidence="12" type="ORF">XPG1_2397</name>
</gene>
<dbReference type="FunFam" id="3.40.50.1100:FF:000040">
    <property type="entry name" value="L-serine dehydratase, putative"/>
    <property type="match status" value="1"/>
</dbReference>
<dbReference type="InterPro" id="IPR001926">
    <property type="entry name" value="TrpB-like_PALP"/>
</dbReference>
<sequence>MPYPFARAVTANGFLSIRTPLLESLPLGQLNGTRVWLKMEALQPSGSFKIRGIGHACERHKANGARRFISSSGGNAGLAVAYAGRQLGVPVIVVVPETTAERVRHLLKQEGAEVIVHGKMWSEANELALSLLTEEDAFLHPFDDPLLWYGHAAMIDEVVAEGVRPDAVILSVGGGGLLAGVDEGLRRHGLKDVPVYAVETEGMASYFASLDAGRLTEVPVLTGVATTLGASQVCQRAFEVAQERPVVPVRVTDREAVDASLSFLDDHRTLVEPACGASLAVLYGKKIPISGYNNVLVIVCGGSTATVDALKLMV</sequence>
<evidence type="ECO:0000313" key="12">
    <source>
        <dbReference type="EMBL" id="CDG22053.1"/>
    </source>
</evidence>
<keyword evidence="8" id="KW-0663">Pyridoxal phosphate</keyword>
<comment type="catalytic activity">
    <reaction evidence="10">
        <text>L-serine = pyruvate + NH4(+)</text>
        <dbReference type="Rhea" id="RHEA:19169"/>
        <dbReference type="ChEBI" id="CHEBI:15361"/>
        <dbReference type="ChEBI" id="CHEBI:28938"/>
        <dbReference type="ChEBI" id="CHEBI:33384"/>
        <dbReference type="EC" id="4.3.1.17"/>
    </reaction>
</comment>
<dbReference type="STRING" id="1354304.XPG1_2397"/>
<keyword evidence="7" id="KW-0963">Cytoplasm</keyword>
<comment type="similarity">
    <text evidence="4">Belongs to the serine/threonine dehydratase family.</text>
</comment>
<dbReference type="AlphaFoldDB" id="A0A068R4C2"/>
<evidence type="ECO:0000256" key="8">
    <source>
        <dbReference type="ARBA" id="ARBA00022898"/>
    </source>
</evidence>
<keyword evidence="13" id="KW-1185">Reference proteome</keyword>
<dbReference type="EC" id="4.3.1.17" evidence="5"/>
<keyword evidence="9 12" id="KW-0456">Lyase</keyword>